<sequence length="56" mass="6320">MPKNLGLPLSMQHQILFFGVFSSQGPKIFIFFSFSRDCYADSPCSQGILSFWKVNG</sequence>
<dbReference type="EMBL" id="CM047903">
    <property type="protein sequence ID" value="KAJ0093994.1"/>
    <property type="molecule type" value="Genomic_DNA"/>
</dbReference>
<evidence type="ECO:0000313" key="1">
    <source>
        <dbReference type="EMBL" id="KAJ0093994.1"/>
    </source>
</evidence>
<reference evidence="2" key="1">
    <citation type="journal article" date="2023" name="G3 (Bethesda)">
        <title>Genome assembly and association tests identify interacting loci associated with vigor, precocity, and sex in interspecific pistachio rootstocks.</title>
        <authorList>
            <person name="Palmer W."/>
            <person name="Jacygrad E."/>
            <person name="Sagayaradj S."/>
            <person name="Cavanaugh K."/>
            <person name="Han R."/>
            <person name="Bertier L."/>
            <person name="Beede B."/>
            <person name="Kafkas S."/>
            <person name="Golino D."/>
            <person name="Preece J."/>
            <person name="Michelmore R."/>
        </authorList>
    </citation>
    <scope>NUCLEOTIDE SEQUENCE [LARGE SCALE GENOMIC DNA]</scope>
</reference>
<protein>
    <submittedName>
        <fullName evidence="1">Uncharacterized protein</fullName>
    </submittedName>
</protein>
<comment type="caution">
    <text evidence="1">The sequence shown here is derived from an EMBL/GenBank/DDBJ whole genome shotgun (WGS) entry which is preliminary data.</text>
</comment>
<name>A0ACC1B526_9ROSI</name>
<accession>A0ACC1B526</accession>
<organism evidence="1 2">
    <name type="scientific">Pistacia atlantica</name>
    <dbReference type="NCBI Taxonomy" id="434234"/>
    <lineage>
        <taxon>Eukaryota</taxon>
        <taxon>Viridiplantae</taxon>
        <taxon>Streptophyta</taxon>
        <taxon>Embryophyta</taxon>
        <taxon>Tracheophyta</taxon>
        <taxon>Spermatophyta</taxon>
        <taxon>Magnoliopsida</taxon>
        <taxon>eudicotyledons</taxon>
        <taxon>Gunneridae</taxon>
        <taxon>Pentapetalae</taxon>
        <taxon>rosids</taxon>
        <taxon>malvids</taxon>
        <taxon>Sapindales</taxon>
        <taxon>Anacardiaceae</taxon>
        <taxon>Pistacia</taxon>
    </lineage>
</organism>
<gene>
    <name evidence="1" type="ORF">Patl1_25177</name>
</gene>
<dbReference type="Proteomes" id="UP001164250">
    <property type="component" value="Chromosome 7"/>
</dbReference>
<evidence type="ECO:0000313" key="2">
    <source>
        <dbReference type="Proteomes" id="UP001164250"/>
    </source>
</evidence>
<keyword evidence="2" id="KW-1185">Reference proteome</keyword>
<proteinExistence type="predicted"/>